<proteinExistence type="predicted"/>
<dbReference type="InterPro" id="IPR001959">
    <property type="entry name" value="Transposase"/>
</dbReference>
<protein>
    <submittedName>
        <fullName evidence="3">Transposase</fullName>
    </submittedName>
</protein>
<evidence type="ECO:0000313" key="4">
    <source>
        <dbReference type="Proteomes" id="UP000217446"/>
    </source>
</evidence>
<dbReference type="AlphaFoldDB" id="A0A250VN12"/>
<accession>A0A250VN12</accession>
<gene>
    <name evidence="3" type="ORF">SO3561_07069</name>
</gene>
<keyword evidence="4" id="KW-1185">Reference proteome</keyword>
<dbReference type="Pfam" id="PF01385">
    <property type="entry name" value="OrfB_IS605"/>
    <property type="match status" value="1"/>
</dbReference>
<comment type="caution">
    <text evidence="3">The sequence shown here is derived from an EMBL/GenBank/DDBJ whole genome shotgun (WGS) entry which is preliminary data.</text>
</comment>
<dbReference type="EMBL" id="BDQI01000019">
    <property type="protein sequence ID" value="GAX55511.1"/>
    <property type="molecule type" value="Genomic_DNA"/>
</dbReference>
<evidence type="ECO:0000313" key="3">
    <source>
        <dbReference type="EMBL" id="GAX55511.1"/>
    </source>
</evidence>
<organism evidence="3 4">
    <name type="scientific">Streptomyces olivochromogenes</name>
    <dbReference type="NCBI Taxonomy" id="1963"/>
    <lineage>
        <taxon>Bacteria</taxon>
        <taxon>Bacillati</taxon>
        <taxon>Actinomycetota</taxon>
        <taxon>Actinomycetes</taxon>
        <taxon>Kitasatosporales</taxon>
        <taxon>Streptomycetaceae</taxon>
        <taxon>Streptomyces</taxon>
    </lineage>
</organism>
<evidence type="ECO:0000256" key="1">
    <source>
        <dbReference type="SAM" id="MobiDB-lite"/>
    </source>
</evidence>
<feature type="compositionally biased region" description="Basic residues" evidence="1">
    <location>
        <begin position="188"/>
        <end position="209"/>
    </location>
</feature>
<feature type="region of interest" description="Disordered" evidence="1">
    <location>
        <begin position="188"/>
        <end position="213"/>
    </location>
</feature>
<evidence type="ECO:0000259" key="2">
    <source>
        <dbReference type="Pfam" id="PF01385"/>
    </source>
</evidence>
<feature type="domain" description="Probable transposase IS891/IS1136/IS1341" evidence="2">
    <location>
        <begin position="136"/>
        <end position="224"/>
    </location>
</feature>
<name>A0A250VN12_STROL</name>
<dbReference type="RefSeq" id="WP_341866134.1">
    <property type="nucleotide sequence ID" value="NZ_BDQI01000019.1"/>
</dbReference>
<dbReference type="Proteomes" id="UP000217446">
    <property type="component" value="Unassembled WGS sequence"/>
</dbReference>
<sequence>MKKNFALRKLTYDAVKSRWGLGAQAAQHVIKKTCDAYATLRANVKAGNYGGPGSKRCRRVSEKPVVFRSEGAQPYDDRMLSWRIRERTVSIWTVEGRVKSLAFTADPEQLARLALYRQGESDLLCRDGMWFLIATCEVPEAALTTEPVDFLGVDLGIVNIAATSDGEIMAGRELNRARVRDRDLRRKLQKKNTPSARRRLKKRRRKEARRAKDVNHKIAKRLVVEAGGTSHAL</sequence>
<reference evidence="4" key="1">
    <citation type="submission" date="2017-05" db="EMBL/GenBank/DDBJ databases">
        <title>Streptomyces olivochromogenes NBRC 3561 whole genome shotgun sequence.</title>
        <authorList>
            <person name="Dohra H."/>
            <person name="Kodani S."/>
        </authorList>
    </citation>
    <scope>NUCLEOTIDE SEQUENCE [LARGE SCALE GENOMIC DNA]</scope>
    <source>
        <strain evidence="4">NBRC 3561</strain>
    </source>
</reference>